<proteinExistence type="predicted"/>
<accession>E4N5Z9</accession>
<sequence>MTEQLCPLPPGSTPRRRLCMTVDVARYSRLDTLTQLAVQTDLVRLLDEAARRSGLDRTAWERQPQGDAEFDVLPEGVPETVVLGPFVHHLSTCLHLLNARTDGPRLRMRLAIDSGVATTAALGHAGPGPVAVARYVNAHQLKAALAGLPSADLAVIISDRLYQDVVRSGHPGLDPAQYLRVHVRIKEFLSYGWIRVPGHGPDDLRAFADGPLNPPPPPAPADGFPFKLAQHVRHGAAVGRDVHGAITIGPAPSPSDSAALHLG</sequence>
<dbReference type="Proteomes" id="UP000007076">
    <property type="component" value="Chromosome"/>
</dbReference>
<protein>
    <submittedName>
        <fullName evidence="1">Uncharacterized protein</fullName>
    </submittedName>
</protein>
<evidence type="ECO:0000313" key="2">
    <source>
        <dbReference type="Proteomes" id="UP000007076"/>
    </source>
</evidence>
<keyword evidence="2" id="KW-1185">Reference proteome</keyword>
<dbReference type="STRING" id="452652.KSE_07910"/>
<dbReference type="eggNOG" id="COG2114">
    <property type="taxonomic scope" value="Bacteria"/>
</dbReference>
<dbReference type="HOGENOM" id="CLU_085079_1_0_11"/>
<dbReference type="RefSeq" id="WP_014133949.1">
    <property type="nucleotide sequence ID" value="NC_016109.1"/>
</dbReference>
<dbReference type="AlphaFoldDB" id="E4N5Z9"/>
<dbReference type="PATRIC" id="fig|452652.3.peg.778"/>
<name>E4N5Z9_KITSK</name>
<gene>
    <name evidence="1" type="ordered locus">KSE_07910</name>
</gene>
<evidence type="ECO:0000313" key="1">
    <source>
        <dbReference type="EMBL" id="BAJ26630.1"/>
    </source>
</evidence>
<dbReference type="KEGG" id="ksk:KSE_07910"/>
<organism evidence="1 2">
    <name type="scientific">Kitasatospora setae (strain ATCC 33774 / DSM 43861 / JCM 3304 / KCC A-0304 / NBRC 14216 / KM-6054)</name>
    <name type="common">Streptomyces setae</name>
    <dbReference type="NCBI Taxonomy" id="452652"/>
    <lineage>
        <taxon>Bacteria</taxon>
        <taxon>Bacillati</taxon>
        <taxon>Actinomycetota</taxon>
        <taxon>Actinomycetes</taxon>
        <taxon>Kitasatosporales</taxon>
        <taxon>Streptomycetaceae</taxon>
        <taxon>Kitasatospora</taxon>
    </lineage>
</organism>
<reference evidence="1 2" key="1">
    <citation type="journal article" date="2010" name="DNA Res.">
        <title>Genome sequence of Kitasatospora setae NBRC 14216T: an evolutionary snapshot of the family Streptomycetaceae.</title>
        <authorList>
            <person name="Ichikawa N."/>
            <person name="Oguchi A."/>
            <person name="Ikeda H."/>
            <person name="Ishikawa J."/>
            <person name="Kitani S."/>
            <person name="Watanabe Y."/>
            <person name="Nakamura S."/>
            <person name="Katano Y."/>
            <person name="Kishi E."/>
            <person name="Sasagawa M."/>
            <person name="Ankai A."/>
            <person name="Fukui S."/>
            <person name="Hashimoto Y."/>
            <person name="Kamata S."/>
            <person name="Otoguro M."/>
            <person name="Tanikawa S."/>
            <person name="Nihira T."/>
            <person name="Horinouchi S."/>
            <person name="Ohnishi Y."/>
            <person name="Hayakawa M."/>
            <person name="Kuzuyama T."/>
            <person name="Arisawa A."/>
            <person name="Nomoto F."/>
            <person name="Miura H."/>
            <person name="Takahashi Y."/>
            <person name="Fujita N."/>
        </authorList>
    </citation>
    <scope>NUCLEOTIDE SEQUENCE [LARGE SCALE GENOMIC DNA]</scope>
    <source>
        <strain evidence="2">ATCC 33774 / DSM 43861 / JCM 3304 / KCC A-0304 / NBRC 14216 / KM-6054</strain>
    </source>
</reference>
<dbReference type="EMBL" id="AP010968">
    <property type="protein sequence ID" value="BAJ26630.1"/>
    <property type="molecule type" value="Genomic_DNA"/>
</dbReference>